<feature type="compositionally biased region" description="Acidic residues" evidence="1">
    <location>
        <begin position="39"/>
        <end position="52"/>
    </location>
</feature>
<evidence type="ECO:0000256" key="1">
    <source>
        <dbReference type="SAM" id="MobiDB-lite"/>
    </source>
</evidence>
<feature type="compositionally biased region" description="Basic residues" evidence="1">
    <location>
        <begin position="149"/>
        <end position="161"/>
    </location>
</feature>
<organism evidence="2 3">
    <name type="scientific">Paratrimastix pyriformis</name>
    <dbReference type="NCBI Taxonomy" id="342808"/>
    <lineage>
        <taxon>Eukaryota</taxon>
        <taxon>Metamonada</taxon>
        <taxon>Preaxostyla</taxon>
        <taxon>Paratrimastigidae</taxon>
        <taxon>Paratrimastix</taxon>
    </lineage>
</organism>
<accession>A0ABQ8UGQ7</accession>
<sequence>MQVGPFQNFRLANLTPAVLPTTQASSALYRTHLALSQMEQEEAEEDEEDQDDQQTPSQNPPGVRMTAAVASTPGGADDQGEADGTPGGTSLGAPSPGNEPTMQLGRSLGRHAALLAQEMAGLSDPEEEPGGGDEHQDAEAGKAGFRGAPRGRLRSALKSGRKSTSGLHVQISAPQGSPPGQSSQSQSQPPPSEPAAASGATDEGVVGTTTLRGEGTDEDQGEALLDLAPAPDERPTGAPTAAG</sequence>
<dbReference type="EMBL" id="JAPMOS010000085">
    <property type="protein sequence ID" value="KAJ4456000.1"/>
    <property type="molecule type" value="Genomic_DNA"/>
</dbReference>
<evidence type="ECO:0000313" key="3">
    <source>
        <dbReference type="Proteomes" id="UP001141327"/>
    </source>
</evidence>
<dbReference type="Proteomes" id="UP001141327">
    <property type="component" value="Unassembled WGS sequence"/>
</dbReference>
<keyword evidence="3" id="KW-1185">Reference proteome</keyword>
<comment type="caution">
    <text evidence="2">The sequence shown here is derived from an EMBL/GenBank/DDBJ whole genome shotgun (WGS) entry which is preliminary data.</text>
</comment>
<proteinExistence type="predicted"/>
<evidence type="ECO:0000313" key="2">
    <source>
        <dbReference type="EMBL" id="KAJ4456000.1"/>
    </source>
</evidence>
<gene>
    <name evidence="2" type="ORF">PAPYR_8904</name>
</gene>
<feature type="region of interest" description="Disordered" evidence="1">
    <location>
        <begin position="34"/>
        <end position="243"/>
    </location>
</feature>
<reference evidence="2" key="1">
    <citation type="journal article" date="2022" name="bioRxiv">
        <title>Genomics of Preaxostyla Flagellates Illuminates Evolutionary Transitions and the Path Towards Mitochondrial Loss.</title>
        <authorList>
            <person name="Novak L.V.F."/>
            <person name="Treitli S.C."/>
            <person name="Pyrih J."/>
            <person name="Halakuc P."/>
            <person name="Pipaliya S.V."/>
            <person name="Vacek V."/>
            <person name="Brzon O."/>
            <person name="Soukal P."/>
            <person name="Eme L."/>
            <person name="Dacks J.B."/>
            <person name="Karnkowska A."/>
            <person name="Elias M."/>
            <person name="Hampl V."/>
        </authorList>
    </citation>
    <scope>NUCLEOTIDE SEQUENCE</scope>
    <source>
        <strain evidence="2">RCP-MX</strain>
    </source>
</reference>
<name>A0ABQ8UGQ7_9EUKA</name>
<feature type="compositionally biased region" description="Low complexity" evidence="1">
    <location>
        <begin position="172"/>
        <end position="187"/>
    </location>
</feature>
<protein>
    <submittedName>
        <fullName evidence="2">Uncharacterized protein</fullName>
    </submittedName>
</protein>